<name>A0ABT9WNJ0_9BACI</name>
<feature type="transmembrane region" description="Helical" evidence="10">
    <location>
        <begin position="128"/>
        <end position="148"/>
    </location>
</feature>
<dbReference type="Pfam" id="PF00939">
    <property type="entry name" value="Na_sulph_symp"/>
    <property type="match status" value="1"/>
</dbReference>
<dbReference type="InterPro" id="IPR001898">
    <property type="entry name" value="SLC13A/DASS"/>
</dbReference>
<feature type="transmembrane region" description="Helical" evidence="10">
    <location>
        <begin position="510"/>
        <end position="534"/>
    </location>
</feature>
<reference evidence="11 12" key="1">
    <citation type="submission" date="2023-07" db="EMBL/GenBank/DDBJ databases">
        <title>Genomic Encyclopedia of Type Strains, Phase IV (KMG-IV): sequencing the most valuable type-strain genomes for metagenomic binning, comparative biology and taxonomic classification.</title>
        <authorList>
            <person name="Goeker M."/>
        </authorList>
    </citation>
    <scope>NUCLEOTIDE SEQUENCE [LARGE SCALE GENOMIC DNA]</scope>
    <source>
        <strain evidence="11 12">DSM 23837</strain>
    </source>
</reference>
<keyword evidence="6" id="KW-0769">Symport</keyword>
<comment type="subcellular location">
    <subcellularLocation>
        <location evidence="1">Membrane</location>
        <topology evidence="1">Multi-pass membrane protein</topology>
    </subcellularLocation>
</comment>
<feature type="transmembrane region" description="Helical" evidence="10">
    <location>
        <begin position="419"/>
        <end position="441"/>
    </location>
</feature>
<evidence type="ECO:0000256" key="6">
    <source>
        <dbReference type="ARBA" id="ARBA00022847"/>
    </source>
</evidence>
<feature type="transmembrane region" description="Helical" evidence="10">
    <location>
        <begin position="477"/>
        <end position="498"/>
    </location>
</feature>
<accession>A0ABT9WNJ0</accession>
<evidence type="ECO:0000256" key="3">
    <source>
        <dbReference type="ARBA" id="ARBA00020150"/>
    </source>
</evidence>
<comment type="caution">
    <text evidence="11">The sequence shown here is derived from an EMBL/GenBank/DDBJ whole genome shotgun (WGS) entry which is preliminary data.</text>
</comment>
<keyword evidence="7 10" id="KW-1133">Transmembrane helix</keyword>
<comment type="similarity">
    <text evidence="2">Belongs to the SLC13A/DASS transporter (TC 2.A.47) family. NADC subfamily.</text>
</comment>
<organism evidence="11 12">
    <name type="scientific">Bacillus chungangensis</name>
    <dbReference type="NCBI Taxonomy" id="587633"/>
    <lineage>
        <taxon>Bacteria</taxon>
        <taxon>Bacillati</taxon>
        <taxon>Bacillota</taxon>
        <taxon>Bacilli</taxon>
        <taxon>Bacillales</taxon>
        <taxon>Bacillaceae</taxon>
        <taxon>Bacillus</taxon>
    </lineage>
</organism>
<feature type="transmembrane region" description="Helical" evidence="10">
    <location>
        <begin position="88"/>
        <end position="108"/>
    </location>
</feature>
<feature type="transmembrane region" description="Helical" evidence="10">
    <location>
        <begin position="453"/>
        <end position="471"/>
    </location>
</feature>
<feature type="transmembrane region" description="Helical" evidence="10">
    <location>
        <begin position="187"/>
        <end position="209"/>
    </location>
</feature>
<evidence type="ECO:0000256" key="5">
    <source>
        <dbReference type="ARBA" id="ARBA00022692"/>
    </source>
</evidence>
<dbReference type="PROSITE" id="PS01271">
    <property type="entry name" value="NA_SULFATE"/>
    <property type="match status" value="1"/>
</dbReference>
<evidence type="ECO:0000256" key="9">
    <source>
        <dbReference type="ARBA" id="ARBA00031174"/>
    </source>
</evidence>
<dbReference type="PANTHER" id="PTHR10283:SF82">
    <property type="entry name" value="SOLUTE CARRIER FAMILY 13 MEMBER 2"/>
    <property type="match status" value="1"/>
</dbReference>
<dbReference type="Proteomes" id="UP001223586">
    <property type="component" value="Unassembled WGS sequence"/>
</dbReference>
<feature type="transmembrane region" description="Helical" evidence="10">
    <location>
        <begin position="160"/>
        <end position="181"/>
    </location>
</feature>
<evidence type="ECO:0000313" key="11">
    <source>
        <dbReference type="EMBL" id="MDQ0174849.1"/>
    </source>
</evidence>
<evidence type="ECO:0000256" key="8">
    <source>
        <dbReference type="ARBA" id="ARBA00023136"/>
    </source>
</evidence>
<feature type="transmembrane region" description="Helical" evidence="10">
    <location>
        <begin position="390"/>
        <end position="407"/>
    </location>
</feature>
<proteinExistence type="inferred from homology"/>
<dbReference type="PANTHER" id="PTHR10283">
    <property type="entry name" value="SOLUTE CARRIER FAMILY 13 MEMBER"/>
    <property type="match status" value="1"/>
</dbReference>
<dbReference type="EMBL" id="JAUSTT010000003">
    <property type="protein sequence ID" value="MDQ0174849.1"/>
    <property type="molecule type" value="Genomic_DNA"/>
</dbReference>
<evidence type="ECO:0000256" key="7">
    <source>
        <dbReference type="ARBA" id="ARBA00022989"/>
    </source>
</evidence>
<evidence type="ECO:0000256" key="10">
    <source>
        <dbReference type="SAM" id="Phobius"/>
    </source>
</evidence>
<dbReference type="RefSeq" id="WP_307226668.1">
    <property type="nucleotide sequence ID" value="NZ_JAUSTT010000003.1"/>
</dbReference>
<dbReference type="InterPro" id="IPR031312">
    <property type="entry name" value="Na/sul_symport_CS"/>
</dbReference>
<dbReference type="NCBIfam" id="TIGR00785">
    <property type="entry name" value="dass"/>
    <property type="match status" value="1"/>
</dbReference>
<dbReference type="CDD" id="cd01115">
    <property type="entry name" value="SLC13_permease"/>
    <property type="match status" value="1"/>
</dbReference>
<feature type="transmembrane region" description="Helical" evidence="10">
    <location>
        <begin position="230"/>
        <end position="250"/>
    </location>
</feature>
<feature type="transmembrane region" description="Helical" evidence="10">
    <location>
        <begin position="326"/>
        <end position="344"/>
    </location>
</feature>
<evidence type="ECO:0000256" key="4">
    <source>
        <dbReference type="ARBA" id="ARBA00022448"/>
    </source>
</evidence>
<gene>
    <name evidence="11" type="ORF">J2S08_000683</name>
</gene>
<evidence type="ECO:0000313" key="12">
    <source>
        <dbReference type="Proteomes" id="UP001223586"/>
    </source>
</evidence>
<protein>
    <recommendedName>
        <fullName evidence="3">Sodium-dependent dicarboxylate transporter SdcS</fullName>
    </recommendedName>
    <alternativeName>
        <fullName evidence="9">Na(+)/dicarboxylate symporter</fullName>
    </alternativeName>
</protein>
<keyword evidence="8 10" id="KW-0472">Membrane</keyword>
<evidence type="ECO:0000256" key="1">
    <source>
        <dbReference type="ARBA" id="ARBA00004141"/>
    </source>
</evidence>
<keyword evidence="12" id="KW-1185">Reference proteome</keyword>
<feature type="transmembrane region" description="Helical" evidence="10">
    <location>
        <begin position="59"/>
        <end position="76"/>
    </location>
</feature>
<feature type="transmembrane region" description="Helical" evidence="10">
    <location>
        <begin position="270"/>
        <end position="292"/>
    </location>
</feature>
<keyword evidence="5 10" id="KW-0812">Transmembrane</keyword>
<keyword evidence="4" id="KW-0813">Transport</keyword>
<evidence type="ECO:0000256" key="2">
    <source>
        <dbReference type="ARBA" id="ARBA00006772"/>
    </source>
</evidence>
<feature type="transmembrane region" description="Helical" evidence="10">
    <location>
        <begin position="350"/>
        <end position="369"/>
    </location>
</feature>
<sequence>MSGHVFTTLWKNLWEQHSKVKHILTFSLPKESSISAQQQEQKQVEAPQQKPPIFKKPQLIGFILGPALFTFIMLFLSPEGMSSEAKSVLASTVWIATWWITEAIPIPATSLLPIVLFPMTGVLGTGEVTASYGGTTIYLFLGGFLIALAMERWNLHKRIALTIIAVIGTSTQRIVLGFMVATGFLSMWISNTATALMMVPIGSAIIYQMSSSMSGQKNVIVQEDKNFSKALMLGIAYAASIGGLATIIGTPPNAILAGVIQEIYGVRISFVSWMMFGVPLTIVLLGLTWYFLIKALPFKRKEIPGGGEIIKEQKNALGKASYEEKAVLTIFLLTASLWIFYPFVPASWEWIALDDTMIAILAGVLLFIIPSINQRGTGLLDWQTAKNVPWGILLLFGAGLAIAAGFSKTGLAEWIGNQLTIVQGVQFIFVITIVTTLVIFLTEITSNTATATMILPIMASLALAINIHPYALMIPAAVAASCAFMLPVATPPNAVVFASGKIRIVDMARIGFWINIIAIIIIVCAVYLLLPLVWGIDLQVYPDAFRK</sequence>